<comment type="cofactor">
    <cofactor evidence="3">
        <name>(R)-lipoate</name>
        <dbReference type="ChEBI" id="CHEBI:83088"/>
    </cofactor>
    <text evidence="3">Binds 1 lipoyl cofactor covalently.</text>
</comment>
<sequence length="127" mass="14330">MSSPKELRYSEEHEWVKVEDGKARIGITEFAQSELGDIVFVELPEVGDELKSDEPFGSVESVKTVSELYAPVSGKVVEVNEDLEDSPEYVNESPYEKAWMVVVELSDESEVDELMDAEAYDKMTDED</sequence>
<dbReference type="NCBIfam" id="NF002270">
    <property type="entry name" value="PRK01202.1"/>
    <property type="match status" value="1"/>
</dbReference>
<dbReference type="InterPro" id="IPR003016">
    <property type="entry name" value="2-oxoA_DH_lipoyl-BS"/>
</dbReference>
<evidence type="ECO:0000256" key="3">
    <source>
        <dbReference type="HAMAP-Rule" id="MF_00272"/>
    </source>
</evidence>
<dbReference type="NCBIfam" id="TIGR00527">
    <property type="entry name" value="gcvH"/>
    <property type="match status" value="1"/>
</dbReference>
<dbReference type="HAMAP" id="MF_00272">
    <property type="entry name" value="GcvH"/>
    <property type="match status" value="1"/>
</dbReference>
<organism evidence="5 6">
    <name type="scientific">Jeotgalibacillus terrae</name>
    <dbReference type="NCBI Taxonomy" id="587735"/>
    <lineage>
        <taxon>Bacteria</taxon>
        <taxon>Bacillati</taxon>
        <taxon>Bacillota</taxon>
        <taxon>Bacilli</taxon>
        <taxon>Bacillales</taxon>
        <taxon>Caryophanaceae</taxon>
        <taxon>Jeotgalibacillus</taxon>
    </lineage>
</organism>
<dbReference type="InterPro" id="IPR033753">
    <property type="entry name" value="GCV_H/Fam206"/>
</dbReference>
<comment type="caution">
    <text evidence="5">The sequence shown here is derived from an EMBL/GenBank/DDBJ whole genome shotgun (WGS) entry which is preliminary data.</text>
</comment>
<protein>
    <recommendedName>
        <fullName evidence="3">Glycine cleavage system H protein</fullName>
    </recommendedName>
    <alternativeName>
        <fullName evidence="3">Octanoyl/lipoyl carrier protein</fullName>
    </alternativeName>
</protein>
<dbReference type="SUPFAM" id="SSF51230">
    <property type="entry name" value="Single hybrid motif"/>
    <property type="match status" value="1"/>
</dbReference>
<comment type="similarity">
    <text evidence="1 3">Belongs to the GcvH family.</text>
</comment>
<keyword evidence="6" id="KW-1185">Reference proteome</keyword>
<dbReference type="Gene3D" id="2.40.50.100">
    <property type="match status" value="1"/>
</dbReference>
<dbReference type="Proteomes" id="UP001597561">
    <property type="component" value="Unassembled WGS sequence"/>
</dbReference>
<dbReference type="RefSeq" id="WP_204730865.1">
    <property type="nucleotide sequence ID" value="NZ_JAFBDK010000027.1"/>
</dbReference>
<evidence type="ECO:0000313" key="5">
    <source>
        <dbReference type="EMBL" id="MFD2912855.1"/>
    </source>
</evidence>
<comment type="subunit">
    <text evidence="3">The glycine cleavage system is composed of four proteins: P, T, L and H.</text>
</comment>
<dbReference type="Pfam" id="PF01597">
    <property type="entry name" value="GCV_H"/>
    <property type="match status" value="1"/>
</dbReference>
<keyword evidence="2 3" id="KW-0450">Lipoyl</keyword>
<evidence type="ECO:0000256" key="1">
    <source>
        <dbReference type="ARBA" id="ARBA00009249"/>
    </source>
</evidence>
<feature type="modified residue" description="N6-lipoyllysine" evidence="3">
    <location>
        <position position="63"/>
    </location>
</feature>
<dbReference type="InterPro" id="IPR011053">
    <property type="entry name" value="Single_hybrid_motif"/>
</dbReference>
<dbReference type="PANTHER" id="PTHR11715">
    <property type="entry name" value="GLYCINE CLEAVAGE SYSTEM H PROTEIN"/>
    <property type="match status" value="1"/>
</dbReference>
<dbReference type="InterPro" id="IPR000089">
    <property type="entry name" value="Biotin_lipoyl"/>
</dbReference>
<dbReference type="CDD" id="cd06848">
    <property type="entry name" value="GCS_H"/>
    <property type="match status" value="1"/>
</dbReference>
<comment type="function">
    <text evidence="3">Is also involved in protein lipoylation via its role as an octanoyl/lipoyl carrier protein intermediate.</text>
</comment>
<name>A0ABW5ZIT1_9BACL</name>
<accession>A0ABW5ZIT1</accession>
<evidence type="ECO:0000259" key="4">
    <source>
        <dbReference type="PROSITE" id="PS50968"/>
    </source>
</evidence>
<dbReference type="EMBL" id="JBHUPG010000024">
    <property type="protein sequence ID" value="MFD2912855.1"/>
    <property type="molecule type" value="Genomic_DNA"/>
</dbReference>
<dbReference type="InterPro" id="IPR017453">
    <property type="entry name" value="GCV_H_sub"/>
</dbReference>
<comment type="function">
    <text evidence="3">The glycine cleavage system catalyzes the degradation of glycine. The H protein shuttles the methylamine group of glycine from the P protein to the T protein.</text>
</comment>
<dbReference type="PANTHER" id="PTHR11715:SF3">
    <property type="entry name" value="GLYCINE CLEAVAGE SYSTEM H PROTEIN-RELATED"/>
    <property type="match status" value="1"/>
</dbReference>
<feature type="domain" description="Lipoyl-binding" evidence="4">
    <location>
        <begin position="22"/>
        <end position="104"/>
    </location>
</feature>
<evidence type="ECO:0000313" key="6">
    <source>
        <dbReference type="Proteomes" id="UP001597561"/>
    </source>
</evidence>
<reference evidence="6" key="1">
    <citation type="journal article" date="2019" name="Int. J. Syst. Evol. Microbiol.">
        <title>The Global Catalogue of Microorganisms (GCM) 10K type strain sequencing project: providing services to taxonomists for standard genome sequencing and annotation.</title>
        <authorList>
            <consortium name="The Broad Institute Genomics Platform"/>
            <consortium name="The Broad Institute Genome Sequencing Center for Infectious Disease"/>
            <person name="Wu L."/>
            <person name="Ma J."/>
        </authorList>
    </citation>
    <scope>NUCLEOTIDE SEQUENCE [LARGE SCALE GENOMIC DNA]</scope>
    <source>
        <strain evidence="6">KCTC 13528</strain>
    </source>
</reference>
<proteinExistence type="inferred from homology"/>
<dbReference type="PROSITE" id="PS00189">
    <property type="entry name" value="LIPOYL"/>
    <property type="match status" value="1"/>
</dbReference>
<dbReference type="InterPro" id="IPR002930">
    <property type="entry name" value="GCV_H"/>
</dbReference>
<gene>
    <name evidence="3 5" type="primary">gcvH</name>
    <name evidence="5" type="ORF">ACFS5P_13280</name>
</gene>
<evidence type="ECO:0000256" key="2">
    <source>
        <dbReference type="ARBA" id="ARBA00022823"/>
    </source>
</evidence>
<dbReference type="PROSITE" id="PS50968">
    <property type="entry name" value="BIOTINYL_LIPOYL"/>
    <property type="match status" value="1"/>
</dbReference>